<dbReference type="InterPro" id="IPR001841">
    <property type="entry name" value="Znf_RING"/>
</dbReference>
<keyword evidence="1" id="KW-0863">Zinc-finger</keyword>
<comment type="caution">
    <text evidence="3">The sequence shown here is derived from an EMBL/GenBank/DDBJ whole genome shotgun (WGS) entry which is preliminary data.</text>
</comment>
<dbReference type="PROSITE" id="PS50089">
    <property type="entry name" value="ZF_RING_2"/>
    <property type="match status" value="1"/>
</dbReference>
<sequence length="393" mass="45369">MLFGILYSQIGNLELDDSRHFLRESIFDSSNNENEMKYTDVKYKHKNSNILNEMMVEDNLVRGGSLVVPNWMNSMICMENNGTPNDLNDECENTNNDLDFNTKDSCNSGSSDLNNITRRPRHFSCFICNKYKARSTKARFKVCKHVGCYHCLRKALQIEYWGAKKDVWERCRAVCPFCHVFLDWSKIKPFILLTPEAKEYPLMALCENDERVGEAYRVLNSFFPKGVPHEVIFGQNIDFSIRPKVTQILFGYSVGFSNILNDYSNNNLDKNKNNSGDLAVYSQIFKFDNDLELFEEEGGICDITTTEGEDDVKDGSDSSYYSDTDNSTNMKINIDKNWDKIIENDNYSSLYCYSDNNSELDSLVNSEPCDIYPDIFSSWRNNEFVSTKANYSF</sequence>
<accession>A0AAV9Y033</accession>
<organism evidence="3 4">
    <name type="scientific">Cryptosporidium xiaoi</name>
    <dbReference type="NCBI Taxonomy" id="659607"/>
    <lineage>
        <taxon>Eukaryota</taxon>
        <taxon>Sar</taxon>
        <taxon>Alveolata</taxon>
        <taxon>Apicomplexa</taxon>
        <taxon>Conoidasida</taxon>
        <taxon>Coccidia</taxon>
        <taxon>Eucoccidiorida</taxon>
        <taxon>Eimeriorina</taxon>
        <taxon>Cryptosporidiidae</taxon>
        <taxon>Cryptosporidium</taxon>
    </lineage>
</organism>
<reference evidence="3 4" key="1">
    <citation type="submission" date="2023-10" db="EMBL/GenBank/DDBJ databases">
        <title>Comparative genomics analysis reveals potential genetic determinants of host preference in Cryptosporidium xiaoi.</title>
        <authorList>
            <person name="Xiao L."/>
            <person name="Li J."/>
        </authorList>
    </citation>
    <scope>NUCLEOTIDE SEQUENCE [LARGE SCALE GENOMIC DNA]</scope>
    <source>
        <strain evidence="3 4">52996</strain>
    </source>
</reference>
<dbReference type="EMBL" id="JAWDEY010000007">
    <property type="protein sequence ID" value="KAK6590287.1"/>
    <property type="molecule type" value="Genomic_DNA"/>
</dbReference>
<name>A0AAV9Y033_9CRYT</name>
<dbReference type="AlphaFoldDB" id="A0AAV9Y033"/>
<protein>
    <recommendedName>
        <fullName evidence="2">RING-type domain-containing protein</fullName>
    </recommendedName>
</protein>
<dbReference type="GO" id="GO:0008270">
    <property type="term" value="F:zinc ion binding"/>
    <property type="evidence" value="ECO:0007669"/>
    <property type="project" value="UniProtKB-KW"/>
</dbReference>
<evidence type="ECO:0000313" key="4">
    <source>
        <dbReference type="Proteomes" id="UP001311799"/>
    </source>
</evidence>
<dbReference type="SMART" id="SM00184">
    <property type="entry name" value="RING"/>
    <property type="match status" value="1"/>
</dbReference>
<keyword evidence="1" id="KW-0479">Metal-binding</keyword>
<dbReference type="Proteomes" id="UP001311799">
    <property type="component" value="Unassembled WGS sequence"/>
</dbReference>
<keyword evidence="1" id="KW-0862">Zinc</keyword>
<keyword evidence="4" id="KW-1185">Reference proteome</keyword>
<gene>
    <name evidence="3" type="ORF">RS030_162500</name>
</gene>
<evidence type="ECO:0000313" key="3">
    <source>
        <dbReference type="EMBL" id="KAK6590287.1"/>
    </source>
</evidence>
<dbReference type="SUPFAM" id="SSF57850">
    <property type="entry name" value="RING/U-box"/>
    <property type="match status" value="1"/>
</dbReference>
<proteinExistence type="predicted"/>
<evidence type="ECO:0000259" key="2">
    <source>
        <dbReference type="PROSITE" id="PS50089"/>
    </source>
</evidence>
<feature type="domain" description="RING-type" evidence="2">
    <location>
        <begin position="125"/>
        <end position="179"/>
    </location>
</feature>
<evidence type="ECO:0000256" key="1">
    <source>
        <dbReference type="PROSITE-ProRule" id="PRU00175"/>
    </source>
</evidence>